<dbReference type="AlphaFoldDB" id="A0ABD1X1Y6"/>
<dbReference type="EMBL" id="JBFOLJ010000002">
    <property type="protein sequence ID" value="KAL2554540.1"/>
    <property type="molecule type" value="Genomic_DNA"/>
</dbReference>
<organism evidence="1 2">
    <name type="scientific">Forsythia ovata</name>
    <dbReference type="NCBI Taxonomy" id="205694"/>
    <lineage>
        <taxon>Eukaryota</taxon>
        <taxon>Viridiplantae</taxon>
        <taxon>Streptophyta</taxon>
        <taxon>Embryophyta</taxon>
        <taxon>Tracheophyta</taxon>
        <taxon>Spermatophyta</taxon>
        <taxon>Magnoliopsida</taxon>
        <taxon>eudicotyledons</taxon>
        <taxon>Gunneridae</taxon>
        <taxon>Pentapetalae</taxon>
        <taxon>asterids</taxon>
        <taxon>lamiids</taxon>
        <taxon>Lamiales</taxon>
        <taxon>Oleaceae</taxon>
        <taxon>Forsythieae</taxon>
        <taxon>Forsythia</taxon>
    </lineage>
</organism>
<dbReference type="Proteomes" id="UP001604277">
    <property type="component" value="Unassembled WGS sequence"/>
</dbReference>
<sequence>MAELPPSIRRNWAASAPQWCAISRLVACHTARSLEAMAVGPGTRRWSLRSFTKTNINRQVRAPIAEMLSRYWIFPYHASPPSPEADGGGGRVEFAIDGDDEGGSMGIKFKKNGGYLIISFIVKICVVRFDGIIQNCHMDSFSDLWV</sequence>
<keyword evidence="2" id="KW-1185">Reference proteome</keyword>
<proteinExistence type="predicted"/>
<name>A0ABD1X1Y6_9LAMI</name>
<protein>
    <submittedName>
        <fullName evidence="1">Uncharacterized protein</fullName>
    </submittedName>
</protein>
<reference evidence="2" key="1">
    <citation type="submission" date="2024-07" db="EMBL/GenBank/DDBJ databases">
        <title>Two chromosome-level genome assemblies of Korean endemic species Abeliophyllum distichum and Forsythia ovata (Oleaceae).</title>
        <authorList>
            <person name="Jang H."/>
        </authorList>
    </citation>
    <scope>NUCLEOTIDE SEQUENCE [LARGE SCALE GENOMIC DNA]</scope>
</reference>
<gene>
    <name evidence="1" type="ORF">Fot_08159</name>
</gene>
<evidence type="ECO:0000313" key="1">
    <source>
        <dbReference type="EMBL" id="KAL2554540.1"/>
    </source>
</evidence>
<evidence type="ECO:0000313" key="2">
    <source>
        <dbReference type="Proteomes" id="UP001604277"/>
    </source>
</evidence>
<comment type="caution">
    <text evidence="1">The sequence shown here is derived from an EMBL/GenBank/DDBJ whole genome shotgun (WGS) entry which is preliminary data.</text>
</comment>
<accession>A0ABD1X1Y6</accession>